<feature type="compositionally biased region" description="Low complexity" evidence="3">
    <location>
        <begin position="132"/>
        <end position="147"/>
    </location>
</feature>
<dbReference type="EMBL" id="ADBJ01000031">
    <property type="protein sequence ID" value="EFA80261.1"/>
    <property type="molecule type" value="Genomic_DNA"/>
</dbReference>
<accession>D3BED0</accession>
<name>D3BED0_HETP5</name>
<evidence type="ECO:0000259" key="4">
    <source>
        <dbReference type="Pfam" id="PF00808"/>
    </source>
</evidence>
<proteinExistence type="predicted"/>
<feature type="compositionally biased region" description="Basic and acidic residues" evidence="3">
    <location>
        <begin position="90"/>
        <end position="131"/>
    </location>
</feature>
<sequence>MSENSDLPNAILARIIKQALPENVQIANESKLALAKAAKVWIHYLTACSIDICQNAGRSTLSGKDVIAALDEIDFSQFIEPLEEFIAVTKKEKESKEKENKDSKEKDTSSKDKDSKDNKDKDSKDSKDKDTTSTSTSTSSSTSKDKK</sequence>
<evidence type="ECO:0000256" key="1">
    <source>
        <dbReference type="ARBA" id="ARBA00004123"/>
    </source>
</evidence>
<dbReference type="GO" id="GO:0008623">
    <property type="term" value="C:CHRAC"/>
    <property type="evidence" value="ECO:0007669"/>
    <property type="project" value="TreeGrafter"/>
</dbReference>
<dbReference type="RefSeq" id="XP_020432381.1">
    <property type="nucleotide sequence ID" value="XM_020577933.1"/>
</dbReference>
<dbReference type="SUPFAM" id="SSF47113">
    <property type="entry name" value="Histone-fold"/>
    <property type="match status" value="1"/>
</dbReference>
<dbReference type="OMA" id="KQNHRTI"/>
<evidence type="ECO:0000256" key="3">
    <source>
        <dbReference type="SAM" id="MobiDB-lite"/>
    </source>
</evidence>
<dbReference type="InParanoid" id="D3BED0"/>
<dbReference type="Gene3D" id="1.10.20.10">
    <property type="entry name" value="Histone, subunit A"/>
    <property type="match status" value="1"/>
</dbReference>
<dbReference type="GO" id="GO:0031507">
    <property type="term" value="P:heterochromatin formation"/>
    <property type="evidence" value="ECO:0007669"/>
    <property type="project" value="TreeGrafter"/>
</dbReference>
<dbReference type="PANTHER" id="PTHR46172">
    <property type="entry name" value="DNA POLYMERASE EPSILON SUBUNIT 3"/>
    <property type="match status" value="1"/>
</dbReference>
<dbReference type="GO" id="GO:0006974">
    <property type="term" value="P:DNA damage response"/>
    <property type="evidence" value="ECO:0007669"/>
    <property type="project" value="TreeGrafter"/>
</dbReference>
<feature type="domain" description="Transcription factor CBF/NF-Y/archaeal histone" evidence="4">
    <location>
        <begin position="7"/>
        <end position="70"/>
    </location>
</feature>
<protein>
    <submittedName>
        <fullName evidence="5">YB-like 1 protein</fullName>
    </submittedName>
</protein>
<comment type="subcellular location">
    <subcellularLocation>
        <location evidence="1">Nucleus</location>
    </subcellularLocation>
</comment>
<dbReference type="GO" id="GO:0006272">
    <property type="term" value="P:leading strand elongation"/>
    <property type="evidence" value="ECO:0007669"/>
    <property type="project" value="TreeGrafter"/>
</dbReference>
<dbReference type="InterPro" id="IPR003958">
    <property type="entry name" value="CBFA_NFYB_domain"/>
</dbReference>
<evidence type="ECO:0000313" key="5">
    <source>
        <dbReference type="EMBL" id="EFA80261.1"/>
    </source>
</evidence>
<gene>
    <name evidence="5" type="primary">ybl1</name>
    <name evidence="5" type="ORF">PPL_07087</name>
</gene>
<dbReference type="CDD" id="cd22928">
    <property type="entry name" value="HFD_POLE3_DPB4"/>
    <property type="match status" value="1"/>
</dbReference>
<reference evidence="5 6" key="1">
    <citation type="journal article" date="2011" name="Genome Res.">
        <title>Phylogeny-wide analysis of social amoeba genomes highlights ancient origins for complex intercellular communication.</title>
        <authorList>
            <person name="Heidel A.J."/>
            <person name="Lawal H.M."/>
            <person name="Felder M."/>
            <person name="Schilde C."/>
            <person name="Helps N.R."/>
            <person name="Tunggal B."/>
            <person name="Rivero F."/>
            <person name="John U."/>
            <person name="Schleicher M."/>
            <person name="Eichinger L."/>
            <person name="Platzer M."/>
            <person name="Noegel A.A."/>
            <person name="Schaap P."/>
            <person name="Gloeckner G."/>
        </authorList>
    </citation>
    <scope>NUCLEOTIDE SEQUENCE [LARGE SCALE GENOMIC DNA]</scope>
    <source>
        <strain evidence="6">ATCC 26659 / Pp 5 / PN500</strain>
    </source>
</reference>
<organism evidence="5 6">
    <name type="scientific">Heterostelium pallidum (strain ATCC 26659 / Pp 5 / PN500)</name>
    <name type="common">Cellular slime mold</name>
    <name type="synonym">Polysphondylium pallidum</name>
    <dbReference type="NCBI Taxonomy" id="670386"/>
    <lineage>
        <taxon>Eukaryota</taxon>
        <taxon>Amoebozoa</taxon>
        <taxon>Evosea</taxon>
        <taxon>Eumycetozoa</taxon>
        <taxon>Dictyostelia</taxon>
        <taxon>Acytosteliales</taxon>
        <taxon>Acytosteliaceae</taxon>
        <taxon>Heterostelium</taxon>
    </lineage>
</organism>
<dbReference type="Proteomes" id="UP000001396">
    <property type="component" value="Unassembled WGS sequence"/>
</dbReference>
<dbReference type="GO" id="GO:0031490">
    <property type="term" value="F:chromatin DNA binding"/>
    <property type="evidence" value="ECO:0007669"/>
    <property type="project" value="TreeGrafter"/>
</dbReference>
<dbReference type="FunCoup" id="D3BED0">
    <property type="interactions" value="98"/>
</dbReference>
<dbReference type="GO" id="GO:0008622">
    <property type="term" value="C:epsilon DNA polymerase complex"/>
    <property type="evidence" value="ECO:0007669"/>
    <property type="project" value="TreeGrafter"/>
</dbReference>
<feature type="region of interest" description="Disordered" evidence="3">
    <location>
        <begin position="90"/>
        <end position="147"/>
    </location>
</feature>
<dbReference type="InterPro" id="IPR051377">
    <property type="entry name" value="DNA_Pol-Epsilon_Subunit"/>
</dbReference>
<dbReference type="STRING" id="670386.D3BED0"/>
<comment type="caution">
    <text evidence="5">The sequence shown here is derived from an EMBL/GenBank/DDBJ whole genome shotgun (WGS) entry which is preliminary data.</text>
</comment>
<dbReference type="GeneID" id="31362568"/>
<keyword evidence="6" id="KW-1185">Reference proteome</keyword>
<dbReference type="InterPro" id="IPR009072">
    <property type="entry name" value="Histone-fold"/>
</dbReference>
<dbReference type="PANTHER" id="PTHR46172:SF1">
    <property type="entry name" value="DNA POLYMERASE EPSILON SUBUNIT 3"/>
    <property type="match status" value="1"/>
</dbReference>
<evidence type="ECO:0000256" key="2">
    <source>
        <dbReference type="ARBA" id="ARBA00023242"/>
    </source>
</evidence>
<dbReference type="GO" id="GO:0046982">
    <property type="term" value="F:protein heterodimerization activity"/>
    <property type="evidence" value="ECO:0007669"/>
    <property type="project" value="InterPro"/>
</dbReference>
<dbReference type="AlphaFoldDB" id="D3BED0"/>
<dbReference type="Pfam" id="PF00808">
    <property type="entry name" value="CBFD_NFYB_HMF"/>
    <property type="match status" value="1"/>
</dbReference>
<keyword evidence="2" id="KW-0539">Nucleus</keyword>
<evidence type="ECO:0000313" key="6">
    <source>
        <dbReference type="Proteomes" id="UP000001396"/>
    </source>
</evidence>